<organism evidence="10 11">
    <name type="scientific">Bacillus amyloliquefaciens</name>
    <name type="common">Bacillus velezensis</name>
    <dbReference type="NCBI Taxonomy" id="1390"/>
    <lineage>
        <taxon>Bacteria</taxon>
        <taxon>Bacillati</taxon>
        <taxon>Bacillota</taxon>
        <taxon>Bacilli</taxon>
        <taxon>Bacillales</taxon>
        <taxon>Bacillaceae</taxon>
        <taxon>Bacillus</taxon>
        <taxon>Bacillus amyloliquefaciens group</taxon>
    </lineage>
</organism>
<dbReference type="Proteomes" id="UP000180036">
    <property type="component" value="Unassembled WGS sequence"/>
</dbReference>
<dbReference type="EMBL" id="MOEA01000001">
    <property type="protein sequence ID" value="OIK22491.1"/>
    <property type="molecule type" value="Genomic_DNA"/>
</dbReference>
<keyword evidence="6 7" id="KW-0472">Membrane</keyword>
<evidence type="ECO:0000313" key="11">
    <source>
        <dbReference type="Proteomes" id="UP000180036"/>
    </source>
</evidence>
<evidence type="ECO:0000256" key="8">
    <source>
        <dbReference type="SAM" id="MobiDB-lite"/>
    </source>
</evidence>
<feature type="region of interest" description="Disordered" evidence="8">
    <location>
        <begin position="233"/>
        <end position="265"/>
    </location>
</feature>
<keyword evidence="3" id="KW-1003">Cell membrane</keyword>
<gene>
    <name evidence="10" type="ORF">BKP66_02645</name>
</gene>
<dbReference type="InterPro" id="IPR006665">
    <property type="entry name" value="OmpA-like"/>
</dbReference>
<proteinExistence type="inferred from homology"/>
<evidence type="ECO:0000256" key="4">
    <source>
        <dbReference type="ARBA" id="ARBA00022692"/>
    </source>
</evidence>
<feature type="compositionally biased region" description="Basic and acidic residues" evidence="8">
    <location>
        <begin position="74"/>
        <end position="110"/>
    </location>
</feature>
<dbReference type="Gene3D" id="3.30.1330.60">
    <property type="entry name" value="OmpA-like domain"/>
    <property type="match status" value="1"/>
</dbReference>
<feature type="region of interest" description="Disordered" evidence="8">
    <location>
        <begin position="69"/>
        <end position="110"/>
    </location>
</feature>
<keyword evidence="10" id="KW-0282">Flagellum</keyword>
<dbReference type="GO" id="GO:0005886">
    <property type="term" value="C:plasma membrane"/>
    <property type="evidence" value="ECO:0007669"/>
    <property type="project" value="UniProtKB-SubCell"/>
</dbReference>
<evidence type="ECO:0000256" key="3">
    <source>
        <dbReference type="ARBA" id="ARBA00022475"/>
    </source>
</evidence>
<name>A0AAP7NAH8_BACAM</name>
<dbReference type="RefSeq" id="WP_065521421.1">
    <property type="nucleotide sequence ID" value="NZ_CP062984.1"/>
</dbReference>
<comment type="caution">
    <text evidence="10">The sequence shown here is derived from an EMBL/GenBank/DDBJ whole genome shotgun (WGS) entry which is preliminary data.</text>
</comment>
<comment type="subcellular location">
    <subcellularLocation>
        <location evidence="1">Cell membrane</location>
        <topology evidence="1">Single-pass membrane protein</topology>
    </subcellularLocation>
</comment>
<dbReference type="PROSITE" id="PS51123">
    <property type="entry name" value="OMPA_2"/>
    <property type="match status" value="1"/>
</dbReference>
<dbReference type="InterPro" id="IPR036737">
    <property type="entry name" value="OmpA-like_sf"/>
</dbReference>
<dbReference type="Pfam" id="PF13677">
    <property type="entry name" value="MotB_plug"/>
    <property type="match status" value="1"/>
</dbReference>
<dbReference type="CDD" id="cd07185">
    <property type="entry name" value="OmpA_C-like"/>
    <property type="match status" value="1"/>
</dbReference>
<dbReference type="PANTHER" id="PTHR30329:SF21">
    <property type="entry name" value="LIPOPROTEIN YIAD-RELATED"/>
    <property type="match status" value="1"/>
</dbReference>
<dbReference type="AlphaFoldDB" id="A0AAP7NAH8"/>
<sequence>MARKKKKKHDDEHVDESWLIPYADLLTLLLALFIVLFAMSSVDAAKFQMLSKSFNAVFTGGTGVLEYSSVTPPENEKDGIDQLKKDKDKEKEKDKEQKKKEREAADRQELEGVQKQVNQFIKDKKLEHQLETKLTKEGLLITIKDSIFFDSGQAVIRQEDIPLAKEISNLLVLNPPRNIIISGHTDNVPIKNSQFQSNWHLSVMRAVNFMAILTENPKLDAKVFSAKGFGEYKPAASNKTAEGRSKNRRVEVLIQPRNAATDENQ</sequence>
<keyword evidence="5" id="KW-1133">Transmembrane helix</keyword>
<dbReference type="PANTHER" id="PTHR30329">
    <property type="entry name" value="STATOR ELEMENT OF FLAGELLAR MOTOR COMPLEX"/>
    <property type="match status" value="1"/>
</dbReference>
<evidence type="ECO:0000259" key="9">
    <source>
        <dbReference type="PROSITE" id="PS51123"/>
    </source>
</evidence>
<keyword evidence="10" id="KW-0969">Cilium</keyword>
<evidence type="ECO:0000313" key="10">
    <source>
        <dbReference type="EMBL" id="OIK22491.1"/>
    </source>
</evidence>
<dbReference type="Pfam" id="PF00691">
    <property type="entry name" value="OmpA"/>
    <property type="match status" value="1"/>
</dbReference>
<evidence type="ECO:0000256" key="6">
    <source>
        <dbReference type="ARBA" id="ARBA00023136"/>
    </source>
</evidence>
<protein>
    <submittedName>
        <fullName evidence="10">Flagellar motor protein MotB</fullName>
    </submittedName>
</protein>
<dbReference type="SUPFAM" id="SSF103088">
    <property type="entry name" value="OmpA-like"/>
    <property type="match status" value="1"/>
</dbReference>
<dbReference type="NCBIfam" id="NF005831">
    <property type="entry name" value="PRK07734.1"/>
    <property type="match status" value="1"/>
</dbReference>
<dbReference type="InterPro" id="IPR050330">
    <property type="entry name" value="Bact_OuterMem_StrucFunc"/>
</dbReference>
<evidence type="ECO:0000256" key="2">
    <source>
        <dbReference type="ARBA" id="ARBA00008914"/>
    </source>
</evidence>
<keyword evidence="10" id="KW-0966">Cell projection</keyword>
<accession>A0AAP7NAH8</accession>
<evidence type="ECO:0000256" key="1">
    <source>
        <dbReference type="ARBA" id="ARBA00004162"/>
    </source>
</evidence>
<comment type="similarity">
    <text evidence="2">Belongs to the MotB family.</text>
</comment>
<feature type="domain" description="OmpA-like" evidence="9">
    <location>
        <begin position="136"/>
        <end position="258"/>
    </location>
</feature>
<dbReference type="InterPro" id="IPR025713">
    <property type="entry name" value="MotB-like_N_dom"/>
</dbReference>
<feature type="compositionally biased region" description="Basic and acidic residues" evidence="8">
    <location>
        <begin position="241"/>
        <end position="251"/>
    </location>
</feature>
<keyword evidence="4" id="KW-0812">Transmembrane</keyword>
<evidence type="ECO:0000256" key="7">
    <source>
        <dbReference type="PROSITE-ProRule" id="PRU00473"/>
    </source>
</evidence>
<reference evidence="10 11" key="1">
    <citation type="submission" date="2016-10" db="EMBL/GenBank/DDBJ databases">
        <authorList>
            <person name="Marach S."/>
            <person name="Prathuangwong S."/>
            <person name="Takikawa Y."/>
            <person name="Dohra H."/>
        </authorList>
    </citation>
    <scope>NUCLEOTIDE SEQUENCE [LARGE SCALE GENOMIC DNA]</scope>
    <source>
        <strain evidence="10 11">K2</strain>
    </source>
</reference>
<evidence type="ECO:0000256" key="5">
    <source>
        <dbReference type="ARBA" id="ARBA00022989"/>
    </source>
</evidence>